<dbReference type="InterPro" id="IPR046865">
    <property type="entry name" value="FapA_b_solenoid"/>
</dbReference>
<evidence type="ECO:0000313" key="3">
    <source>
        <dbReference type="EMBL" id="TYT73803.1"/>
    </source>
</evidence>
<reference evidence="3 4" key="1">
    <citation type="submission" date="2019-06" db="EMBL/GenBank/DDBJ databases">
        <title>Desulfobotulus mexicanus sp. nov., a novel sulfate-reducing bacterium isolated from the sediment of an alkaline crater lake in Mexico.</title>
        <authorList>
            <person name="Hirschler-Rea A."/>
        </authorList>
    </citation>
    <scope>NUCLEOTIDE SEQUENCE [LARGE SCALE GENOMIC DNA]</scope>
    <source>
        <strain evidence="3 4">PAR22N</strain>
    </source>
</reference>
<dbReference type="InterPro" id="IPR005646">
    <property type="entry name" value="FapA"/>
</dbReference>
<dbReference type="PANTHER" id="PTHR38032:SF1">
    <property type="entry name" value="RNA-BINDING PROTEIN KHPB N-TERMINAL DOMAIN-CONTAINING PROTEIN"/>
    <property type="match status" value="1"/>
</dbReference>
<feature type="coiled-coil region" evidence="1">
    <location>
        <begin position="770"/>
        <end position="801"/>
    </location>
</feature>
<keyword evidence="4" id="KW-1185">Reference proteome</keyword>
<evidence type="ECO:0000313" key="4">
    <source>
        <dbReference type="Proteomes" id="UP000321899"/>
    </source>
</evidence>
<name>A0A5S5MDL1_9BACT</name>
<dbReference type="EMBL" id="VDMB01000020">
    <property type="protein sequence ID" value="TYT73803.1"/>
    <property type="molecule type" value="Genomic_DNA"/>
</dbReference>
<organism evidence="3 4">
    <name type="scientific">Desulfobotulus mexicanus</name>
    <dbReference type="NCBI Taxonomy" id="2586642"/>
    <lineage>
        <taxon>Bacteria</taxon>
        <taxon>Pseudomonadati</taxon>
        <taxon>Thermodesulfobacteriota</taxon>
        <taxon>Desulfobacteria</taxon>
        <taxon>Desulfobacterales</taxon>
        <taxon>Desulfobacteraceae</taxon>
        <taxon>Desulfobotulus</taxon>
    </lineage>
</organism>
<dbReference type="Pfam" id="PF20250">
    <property type="entry name" value="FapA_N"/>
    <property type="match status" value="1"/>
</dbReference>
<feature type="domain" description="Flagellar Assembly Protein A N-terminal region" evidence="2">
    <location>
        <begin position="446"/>
        <end position="615"/>
    </location>
</feature>
<protein>
    <submittedName>
        <fullName evidence="3">DUF342 domain-containing protein</fullName>
    </submittedName>
</protein>
<dbReference type="Pfam" id="PF03961">
    <property type="entry name" value="FapA"/>
    <property type="match status" value="1"/>
</dbReference>
<dbReference type="InterPro" id="IPR046866">
    <property type="entry name" value="FapA_N"/>
</dbReference>
<proteinExistence type="predicted"/>
<gene>
    <name evidence="3" type="ORF">FIM25_13235</name>
</gene>
<dbReference type="OrthoDB" id="5501565at2"/>
<keyword evidence="1" id="KW-0175">Coiled coil</keyword>
<dbReference type="Proteomes" id="UP000321899">
    <property type="component" value="Unassembled WGS sequence"/>
</dbReference>
<evidence type="ECO:0000259" key="2">
    <source>
        <dbReference type="Pfam" id="PF20250"/>
    </source>
</evidence>
<evidence type="ECO:0000256" key="1">
    <source>
        <dbReference type="SAM" id="Coils"/>
    </source>
</evidence>
<comment type="caution">
    <text evidence="3">The sequence shown here is derived from an EMBL/GenBank/DDBJ whole genome shotgun (WGS) entry which is preliminary data.</text>
</comment>
<sequence length="959" mass="107868">MSHKRFRWSLYGVSIAPTFHIIKISDKRISPSRPCQLYRQKGQRTVCMDEHDLNACLRILQFKKFTYPSEKKDRTFYSYQNMFKILFRPPRIHPFPDFGRLYMQEISSPTSESATDSKENLQRDLAYPILGKLAIENGLLTKEQLQQAIAEMHSHIKTTSEKPCPTLEEILINRGYIQPVSMEKLLASTLRSLDRQFCSMAEKKGLIDNKTCETALSIQAEAYRQGQLLSTVDILIEKNQITPEQRDSILEQMRSASAPPSDEAARASLAEKWKEQDRKKQITKNASKIPPEEMSIARMALQYNFIGTEQLQTAIEQWNADQSSRKPKKLSQILIDLGFVSRKQVSLLHATQLFHETRQMDQLFGRLCLIHNFCSKEEILRALDTQLAKFKRNRTIKLLGNILVEENILTHDQMFSLLREQKRIPDSQTPQPVTEEQPPIPEDAGVSVEISEDGLLALLIPSPQVSPKLTLDDLKKLITSAGVYFGIVPDSRLQTWLQETRLQQKSLEVAKGIPPENPKDAYIRYGFDPAYLKAGKIDADGNIDYFDRGEVPFVKSRTLLGERIPPVEGKSGIKVTGEEALPREPLDVELRAGNGAELSLDGQMVHALIDGQPHATLGGKISVLPEMTIEGNVDLKTGHVSFDGAIRIRGGVQPGFRVRAASADASEINDAEIHVDGDLVVRGGIIGSKIRAGGTVQAKFVVDSEIMAFGNIIVEKEIIHSKIRTSGTLALPKGKLIACEAAARNGLELYEVGTDMASPSTIFIGVDFYAQNEMARLKNKSRELKQILEKTQRQIEHGEKQQIETHEKITINAQKQEKSNLLIQKLSALSPPPEKKKEIISHLIKLKKTVEESESTVTRLFAEQDKILDDILKKQKEAEHTISLIEETRNEYDALQDWSKANRPKPILKVKSSVASGTCIAGTKARITLKESMRNMIFSEVQSIDYEGEPNWTIRMVNA</sequence>
<dbReference type="PANTHER" id="PTHR38032">
    <property type="entry name" value="POLYMERASE-RELATED"/>
    <property type="match status" value="1"/>
</dbReference>
<accession>A0A5S5MDL1</accession>
<dbReference type="AlphaFoldDB" id="A0A5S5MDL1"/>